<dbReference type="SUPFAM" id="SSF49299">
    <property type="entry name" value="PKD domain"/>
    <property type="match status" value="1"/>
</dbReference>
<dbReference type="Pfam" id="PF22352">
    <property type="entry name" value="K319L-like_PKD"/>
    <property type="match status" value="1"/>
</dbReference>
<keyword evidence="4" id="KW-1185">Reference proteome</keyword>
<name>A0AAJ1BK21_9GAMM</name>
<dbReference type="AlphaFoldDB" id="A0AAJ1BK21"/>
<dbReference type="Gene3D" id="2.60.40.3010">
    <property type="match status" value="1"/>
</dbReference>
<dbReference type="RefSeq" id="WP_240592362.1">
    <property type="nucleotide sequence ID" value="NZ_JAKUDL010000009.1"/>
</dbReference>
<dbReference type="Gene3D" id="2.60.40.10">
    <property type="entry name" value="Immunoglobulins"/>
    <property type="match status" value="1"/>
</dbReference>
<sequence length="799" mass="86009">MNTYKKSILATLVAASLCACGGSGGSDTPTPVANQIPTVSVSNLSAAEVSAVTVSATAADADGSIVSYSWVQKAGPQVILSGVTSAAVSFTAPAVTENQDLVFTVTVTDDKGASATKDVTVTVTANMLMFTISGKVTDNPVADAKVTVEVAGQKVEVVADTDGNYSADVSVDDSFANALVRITAVGPEANSKTKLISLLGDVSGLLESAGDDMVLTKDEAFAVNVTNVTTAIHALMKQANGGEPLDSKESFDAAQQNYDAGLVLSLATAIKLVLDYATDYPELVLPDGISDVAELVDDLTRVSSYLNNAFQAQEGVYFEAIEAIVEDNEVLASSPTSSIAGTYYFTSTEGNLAADRIVFFANGSGEFYGVSNASSFSWTDTDEGTLITYPGKGMFMRDWYANVNSSQVHYERYRTSTLIKWISNTDASAQMVIGHDELTIIPETGVEEAVHEVLSVSKSAIKKAGLIEPTEVIKAGATYSVPVPLLSSPVENLHDDASDSVENTIKLTIGQTNSATLTRQRYSNDGTSSYFDIAATYSVTDAGTLKVIPADSSAPSLDIALYSTENINKANVLTTSSRSGGGYLLEKGSTQWVIADIPGIYDLGWSFFDPLQYFWIELYEDGRALTVSTYDWFSDGQLDEDDISIMPGLWMLDNSGDLVIRRYRANRDISSGGFCEPQQWEPTFNDPCVLYHERRWELHSVIGNRYYLNNGHKFFLDYYGLDLLGEIPVDKHVLNYASDGNRSWLKVGARPISLPNQAVSQQVPQKLKPMKVSSPWSWGHKQAEAVEPDLLNADTLDLR</sequence>
<protein>
    <recommendedName>
        <fullName evidence="2">PKD/Chitinase domain-containing protein</fullName>
    </recommendedName>
</protein>
<feature type="signal peptide" evidence="1">
    <location>
        <begin position="1"/>
        <end position="21"/>
    </location>
</feature>
<dbReference type="PROSITE" id="PS51257">
    <property type="entry name" value="PROKAR_LIPOPROTEIN"/>
    <property type="match status" value="1"/>
</dbReference>
<dbReference type="InterPro" id="IPR013783">
    <property type="entry name" value="Ig-like_fold"/>
</dbReference>
<dbReference type="InterPro" id="IPR022409">
    <property type="entry name" value="PKD/Chitinase_dom"/>
</dbReference>
<evidence type="ECO:0000313" key="4">
    <source>
        <dbReference type="Proteomes" id="UP001297581"/>
    </source>
</evidence>
<dbReference type="CDD" id="cd00146">
    <property type="entry name" value="PKD"/>
    <property type="match status" value="1"/>
</dbReference>
<keyword evidence="1" id="KW-0732">Signal</keyword>
<feature type="domain" description="PKD/Chitinase" evidence="2">
    <location>
        <begin position="32"/>
        <end position="126"/>
    </location>
</feature>
<feature type="chain" id="PRO_5042513037" description="PKD/Chitinase domain-containing protein" evidence="1">
    <location>
        <begin position="22"/>
        <end position="799"/>
    </location>
</feature>
<evidence type="ECO:0000313" key="3">
    <source>
        <dbReference type="EMBL" id="MCH4296305.1"/>
    </source>
</evidence>
<dbReference type="InterPro" id="IPR035986">
    <property type="entry name" value="PKD_dom_sf"/>
</dbReference>
<accession>A0AAJ1BK21</accession>
<dbReference type="Proteomes" id="UP001297581">
    <property type="component" value="Unassembled WGS sequence"/>
</dbReference>
<proteinExistence type="predicted"/>
<gene>
    <name evidence="3" type="ORF">MJ923_18495</name>
</gene>
<dbReference type="SMART" id="SM00089">
    <property type="entry name" value="PKD"/>
    <property type="match status" value="1"/>
</dbReference>
<dbReference type="EMBL" id="JAKUDL010000009">
    <property type="protein sequence ID" value="MCH4296305.1"/>
    <property type="molecule type" value="Genomic_DNA"/>
</dbReference>
<reference evidence="3 4" key="1">
    <citation type="submission" date="2022-02" db="EMBL/GenBank/DDBJ databases">
        <title>The genome sequence of Shewanella sp. 3B26.</title>
        <authorList>
            <person name="Du J."/>
        </authorList>
    </citation>
    <scope>NUCLEOTIDE SEQUENCE [LARGE SCALE GENOMIC DNA]</scope>
    <source>
        <strain evidence="3 4">3B26</strain>
    </source>
</reference>
<evidence type="ECO:0000256" key="1">
    <source>
        <dbReference type="SAM" id="SignalP"/>
    </source>
</evidence>
<comment type="caution">
    <text evidence="3">The sequence shown here is derived from an EMBL/GenBank/DDBJ whole genome shotgun (WGS) entry which is preliminary data.</text>
</comment>
<evidence type="ECO:0000259" key="2">
    <source>
        <dbReference type="SMART" id="SM00089"/>
    </source>
</evidence>
<organism evidence="3 4">
    <name type="scientific">Shewanella zhuhaiensis</name>
    <dbReference type="NCBI Taxonomy" id="2919576"/>
    <lineage>
        <taxon>Bacteria</taxon>
        <taxon>Pseudomonadati</taxon>
        <taxon>Pseudomonadota</taxon>
        <taxon>Gammaproteobacteria</taxon>
        <taxon>Alteromonadales</taxon>
        <taxon>Shewanellaceae</taxon>
        <taxon>Shewanella</taxon>
    </lineage>
</organism>